<gene>
    <name evidence="2" type="ORF">P171DRAFT_478669</name>
</gene>
<reference evidence="2" key="1">
    <citation type="journal article" date="2020" name="Stud. Mycol.">
        <title>101 Dothideomycetes genomes: a test case for predicting lifestyles and emergence of pathogens.</title>
        <authorList>
            <person name="Haridas S."/>
            <person name="Albert R."/>
            <person name="Binder M."/>
            <person name="Bloem J."/>
            <person name="Labutti K."/>
            <person name="Salamov A."/>
            <person name="Andreopoulos B."/>
            <person name="Baker S."/>
            <person name="Barry K."/>
            <person name="Bills G."/>
            <person name="Bluhm B."/>
            <person name="Cannon C."/>
            <person name="Castanera R."/>
            <person name="Culley D."/>
            <person name="Daum C."/>
            <person name="Ezra D."/>
            <person name="Gonzalez J."/>
            <person name="Henrissat B."/>
            <person name="Kuo A."/>
            <person name="Liang C."/>
            <person name="Lipzen A."/>
            <person name="Lutzoni F."/>
            <person name="Magnuson J."/>
            <person name="Mondo S."/>
            <person name="Nolan M."/>
            <person name="Ohm R."/>
            <person name="Pangilinan J."/>
            <person name="Park H.-J."/>
            <person name="Ramirez L."/>
            <person name="Alfaro M."/>
            <person name="Sun H."/>
            <person name="Tritt A."/>
            <person name="Yoshinaga Y."/>
            <person name="Zwiers L.-H."/>
            <person name="Turgeon B."/>
            <person name="Goodwin S."/>
            <person name="Spatafora J."/>
            <person name="Crous P."/>
            <person name="Grigoriev I."/>
        </authorList>
    </citation>
    <scope>NUCLEOTIDE SEQUENCE</scope>
    <source>
        <strain evidence="2">CBS 690.94</strain>
    </source>
</reference>
<dbReference type="OrthoDB" id="3765547at2759"/>
<feature type="compositionally biased region" description="Basic and acidic residues" evidence="1">
    <location>
        <begin position="167"/>
        <end position="189"/>
    </location>
</feature>
<comment type="caution">
    <text evidence="2">The sequence shown here is derived from an EMBL/GenBank/DDBJ whole genome shotgun (WGS) entry which is preliminary data.</text>
</comment>
<feature type="region of interest" description="Disordered" evidence="1">
    <location>
        <begin position="90"/>
        <end position="194"/>
    </location>
</feature>
<evidence type="ECO:0000313" key="2">
    <source>
        <dbReference type="EMBL" id="KAF2451632.1"/>
    </source>
</evidence>
<evidence type="ECO:0000313" key="3">
    <source>
        <dbReference type="Proteomes" id="UP000799764"/>
    </source>
</evidence>
<proteinExistence type="predicted"/>
<evidence type="ECO:0000256" key="1">
    <source>
        <dbReference type="SAM" id="MobiDB-lite"/>
    </source>
</evidence>
<dbReference type="AlphaFoldDB" id="A0A9P4PWQ6"/>
<keyword evidence="3" id="KW-1185">Reference proteome</keyword>
<organism evidence="2 3">
    <name type="scientific">Karstenula rhodostoma CBS 690.94</name>
    <dbReference type="NCBI Taxonomy" id="1392251"/>
    <lineage>
        <taxon>Eukaryota</taxon>
        <taxon>Fungi</taxon>
        <taxon>Dikarya</taxon>
        <taxon>Ascomycota</taxon>
        <taxon>Pezizomycotina</taxon>
        <taxon>Dothideomycetes</taxon>
        <taxon>Pleosporomycetidae</taxon>
        <taxon>Pleosporales</taxon>
        <taxon>Massarineae</taxon>
        <taxon>Didymosphaeriaceae</taxon>
        <taxon>Karstenula</taxon>
    </lineage>
</organism>
<dbReference type="EMBL" id="MU001492">
    <property type="protein sequence ID" value="KAF2451632.1"/>
    <property type="molecule type" value="Genomic_DNA"/>
</dbReference>
<accession>A0A9P4PWQ6</accession>
<feature type="compositionally biased region" description="Polar residues" evidence="1">
    <location>
        <begin position="102"/>
        <end position="118"/>
    </location>
</feature>
<sequence>MSYLLYPLDASETTKPTYAVGHPDAVDEVILRDLRQWGWRVEETTNNDPAWLAARQDYHKRMEADGEGGEKKSSLWDYWRNENAWRAALESGKSRERKRLTKSPQPRTASSHRSSFTRLVTRKEAQKLPGAQRVPQAGERQEEETYLMSGANQERKTIAEIRQQAAQKKEASEDRNRLDPAKSLGRLDPKGPSICHYASGNEASTAANAQLERELLHEIKEWVGIEGILKTTQVSVISEEGICVDEKGEQVYFPPKWNLPLFPWEEVSRSSSTKSKDSSAKGSLEYVTADIAAVFEVTDRYQEKDEPDQEAYGLN</sequence>
<name>A0A9P4PWQ6_9PLEO</name>
<dbReference type="Proteomes" id="UP000799764">
    <property type="component" value="Unassembled WGS sequence"/>
</dbReference>
<protein>
    <submittedName>
        <fullName evidence="2">Uncharacterized protein</fullName>
    </submittedName>
</protein>